<sequence length="508" mass="56916">MTEYRRFLRRLVRNYIVGSVLAVLCVGGAVISSALKLPIGGFDRIFIVLLVSFLVMISLELLTFARQVRPIRGLFLKEHPSLDEIRDAYVQIHRLPALSVLRIMGPHMLGLSVPAILLTLWFIRIGWIELPVYYIGIAASGAVLVAGMHALIEYFLTDQAIRPLLQLVSETGERLHGERVSLDGRVIVSTQRKFQLSAFSIGAFPLFFFVLATQIRLTVTGSPLVEDYWQWASLILVFGIFFSSLGAWLLSRSVRQPIANLEQSLRAVRTGDLDVRASDLYSDEFSRLVSGFNHMVQGLSQRQRINEQLLQSYFSTLAAALDARDTYTAGHSQRVAEYSMLIGRGAGLGREELDLLNKTALLHDIGKIGVRDNVLLKDGRLTDEEFEQIKKHPALGEEILKRVEPLEMMAPLLPGVRSHHERYDGHGYPDGLAGTDIPKFGRIIAVADAFDAMTSDRPYRSGMPLEKAISIISEGKGTQWDPYYAQIFVDAFYQEKEKPEAPPYRAEA</sequence>
<evidence type="ECO:0000313" key="8">
    <source>
        <dbReference type="EMBL" id="QDH21538.1"/>
    </source>
</evidence>
<feature type="transmembrane region" description="Helical" evidence="4">
    <location>
        <begin position="194"/>
        <end position="216"/>
    </location>
</feature>
<evidence type="ECO:0000256" key="3">
    <source>
        <dbReference type="ARBA" id="ARBA00023136"/>
    </source>
</evidence>
<keyword evidence="9" id="KW-1185">Reference proteome</keyword>
<dbReference type="PANTHER" id="PTHR43155:SF2">
    <property type="entry name" value="CYCLIC DI-GMP PHOSPHODIESTERASE PA4108"/>
    <property type="match status" value="1"/>
</dbReference>
<evidence type="ECO:0000256" key="4">
    <source>
        <dbReference type="SAM" id="Phobius"/>
    </source>
</evidence>
<evidence type="ECO:0000313" key="9">
    <source>
        <dbReference type="Proteomes" id="UP000316968"/>
    </source>
</evidence>
<reference evidence="8 9" key="1">
    <citation type="submission" date="2019-06" db="EMBL/GenBank/DDBJ databases">
        <title>Saccharibacillus brassicae sp. nov., an endophytic bacterium isolated from Chinese cabbage seeds (Brassica pekinensis).</title>
        <authorList>
            <person name="Jiang L."/>
            <person name="Lee J."/>
            <person name="Kim S.W."/>
        </authorList>
    </citation>
    <scope>NUCLEOTIDE SEQUENCE [LARGE SCALE GENOMIC DNA]</scope>
    <source>
        <strain evidence="9">KCTC 43072 / ATSA2</strain>
    </source>
</reference>
<dbReference type="InterPro" id="IPR037522">
    <property type="entry name" value="HD_GYP_dom"/>
</dbReference>
<dbReference type="InterPro" id="IPR006674">
    <property type="entry name" value="HD_domain"/>
</dbReference>
<evidence type="ECO:0000256" key="2">
    <source>
        <dbReference type="ARBA" id="ARBA00022475"/>
    </source>
</evidence>
<dbReference type="SMART" id="SM00304">
    <property type="entry name" value="HAMP"/>
    <property type="match status" value="1"/>
</dbReference>
<protein>
    <submittedName>
        <fullName evidence="8">HD domain-containing protein</fullName>
    </submittedName>
</protein>
<dbReference type="RefSeq" id="WP_141448083.1">
    <property type="nucleotide sequence ID" value="NZ_CP041217.1"/>
</dbReference>
<dbReference type="EMBL" id="CP041217">
    <property type="protein sequence ID" value="QDH21538.1"/>
    <property type="molecule type" value="Genomic_DNA"/>
</dbReference>
<dbReference type="GO" id="GO:0007165">
    <property type="term" value="P:signal transduction"/>
    <property type="evidence" value="ECO:0007669"/>
    <property type="project" value="InterPro"/>
</dbReference>
<accession>A0A4Y6UYE2</accession>
<dbReference type="Pfam" id="PF13487">
    <property type="entry name" value="HD_5"/>
    <property type="match status" value="1"/>
</dbReference>
<evidence type="ECO:0000259" key="7">
    <source>
        <dbReference type="PROSITE" id="PS51832"/>
    </source>
</evidence>
<dbReference type="GO" id="GO:0005886">
    <property type="term" value="C:plasma membrane"/>
    <property type="evidence" value="ECO:0007669"/>
    <property type="project" value="UniProtKB-SubCell"/>
</dbReference>
<dbReference type="InterPro" id="IPR003660">
    <property type="entry name" value="HAMP_dom"/>
</dbReference>
<keyword evidence="4" id="KW-1133">Transmembrane helix</keyword>
<feature type="transmembrane region" description="Helical" evidence="4">
    <location>
        <begin position="12"/>
        <end position="33"/>
    </location>
</feature>
<feature type="domain" description="HAMP" evidence="5">
    <location>
        <begin position="252"/>
        <end position="304"/>
    </location>
</feature>
<name>A0A4Y6UYE2_SACBS</name>
<keyword evidence="4" id="KW-0812">Transmembrane</keyword>
<dbReference type="PANTHER" id="PTHR43155">
    <property type="entry name" value="CYCLIC DI-GMP PHOSPHODIESTERASE PA4108-RELATED"/>
    <property type="match status" value="1"/>
</dbReference>
<dbReference type="SUPFAM" id="SSF158472">
    <property type="entry name" value="HAMP domain-like"/>
    <property type="match status" value="1"/>
</dbReference>
<feature type="transmembrane region" description="Helical" evidence="4">
    <location>
        <begin position="133"/>
        <end position="156"/>
    </location>
</feature>
<keyword evidence="3 4" id="KW-0472">Membrane</keyword>
<dbReference type="SUPFAM" id="SSF109604">
    <property type="entry name" value="HD-domain/PDEase-like"/>
    <property type="match status" value="1"/>
</dbReference>
<keyword evidence="2" id="KW-1003">Cell membrane</keyword>
<dbReference type="PROSITE" id="PS51832">
    <property type="entry name" value="HD_GYP"/>
    <property type="match status" value="1"/>
</dbReference>
<dbReference type="CDD" id="cd06225">
    <property type="entry name" value="HAMP"/>
    <property type="match status" value="1"/>
</dbReference>
<dbReference type="SMART" id="SM00471">
    <property type="entry name" value="HDc"/>
    <property type="match status" value="1"/>
</dbReference>
<dbReference type="InterPro" id="IPR003607">
    <property type="entry name" value="HD/PDEase_dom"/>
</dbReference>
<evidence type="ECO:0000259" key="6">
    <source>
        <dbReference type="PROSITE" id="PS51831"/>
    </source>
</evidence>
<dbReference type="Pfam" id="PF00672">
    <property type="entry name" value="HAMP"/>
    <property type="match status" value="1"/>
</dbReference>
<dbReference type="Proteomes" id="UP000316968">
    <property type="component" value="Chromosome"/>
</dbReference>
<dbReference type="PROSITE" id="PS50885">
    <property type="entry name" value="HAMP"/>
    <property type="match status" value="1"/>
</dbReference>
<comment type="subcellular location">
    <subcellularLocation>
        <location evidence="1">Cell membrane</location>
    </subcellularLocation>
</comment>
<evidence type="ECO:0000259" key="5">
    <source>
        <dbReference type="PROSITE" id="PS50885"/>
    </source>
</evidence>
<dbReference type="CDD" id="cd00077">
    <property type="entry name" value="HDc"/>
    <property type="match status" value="1"/>
</dbReference>
<evidence type="ECO:0000256" key="1">
    <source>
        <dbReference type="ARBA" id="ARBA00004236"/>
    </source>
</evidence>
<feature type="transmembrane region" description="Helical" evidence="4">
    <location>
        <begin position="228"/>
        <end position="250"/>
    </location>
</feature>
<dbReference type="KEGG" id="saca:FFV09_12210"/>
<dbReference type="OrthoDB" id="9759601at2"/>
<dbReference type="Gene3D" id="6.10.340.10">
    <property type="match status" value="1"/>
</dbReference>
<gene>
    <name evidence="8" type="ORF">FFV09_12210</name>
</gene>
<feature type="transmembrane region" description="Helical" evidence="4">
    <location>
        <begin position="45"/>
        <end position="65"/>
    </location>
</feature>
<feature type="domain" description="HD" evidence="6">
    <location>
        <begin position="328"/>
        <end position="453"/>
    </location>
</feature>
<organism evidence="8 9">
    <name type="scientific">Saccharibacillus brassicae</name>
    <dbReference type="NCBI Taxonomy" id="2583377"/>
    <lineage>
        <taxon>Bacteria</taxon>
        <taxon>Bacillati</taxon>
        <taxon>Bacillota</taxon>
        <taxon>Bacilli</taxon>
        <taxon>Bacillales</taxon>
        <taxon>Paenibacillaceae</taxon>
        <taxon>Saccharibacillus</taxon>
    </lineage>
</organism>
<dbReference type="AlphaFoldDB" id="A0A4Y6UYE2"/>
<feature type="domain" description="HD-GYP" evidence="7">
    <location>
        <begin position="306"/>
        <end position="504"/>
    </location>
</feature>
<feature type="transmembrane region" description="Helical" evidence="4">
    <location>
        <begin position="108"/>
        <end position="127"/>
    </location>
</feature>
<dbReference type="PROSITE" id="PS51831">
    <property type="entry name" value="HD"/>
    <property type="match status" value="1"/>
</dbReference>
<proteinExistence type="predicted"/>
<dbReference type="Gene3D" id="1.10.3210.10">
    <property type="entry name" value="Hypothetical protein af1432"/>
    <property type="match status" value="1"/>
</dbReference>